<sequence length="159" mass="17705">MEFSARAGSRHRAVLRGFRLRAPVHPRSCRQTQASGIEPPRAIRFCLTRSGGKASWFSGEDVPPYARFSFKGVPRQPNPATTRDLTKVEMRRNTPCMEEKNANTPGRRFTGQEMVRDGGSPVKGWCGMTSHRPRGDAVRRTRQELAQEFGNYSLGGAGV</sequence>
<name>A0ACB9JJ55_9ASTR</name>
<organism evidence="1 2">
    <name type="scientific">Smallanthus sonchifolius</name>
    <dbReference type="NCBI Taxonomy" id="185202"/>
    <lineage>
        <taxon>Eukaryota</taxon>
        <taxon>Viridiplantae</taxon>
        <taxon>Streptophyta</taxon>
        <taxon>Embryophyta</taxon>
        <taxon>Tracheophyta</taxon>
        <taxon>Spermatophyta</taxon>
        <taxon>Magnoliopsida</taxon>
        <taxon>eudicotyledons</taxon>
        <taxon>Gunneridae</taxon>
        <taxon>Pentapetalae</taxon>
        <taxon>asterids</taxon>
        <taxon>campanulids</taxon>
        <taxon>Asterales</taxon>
        <taxon>Asteraceae</taxon>
        <taxon>Asteroideae</taxon>
        <taxon>Heliantheae alliance</taxon>
        <taxon>Millerieae</taxon>
        <taxon>Smallanthus</taxon>
    </lineage>
</organism>
<reference evidence="1 2" key="2">
    <citation type="journal article" date="2022" name="Mol. Ecol. Resour.">
        <title>The genomes of chicory, endive, great burdock and yacon provide insights into Asteraceae paleo-polyploidization history and plant inulin production.</title>
        <authorList>
            <person name="Fan W."/>
            <person name="Wang S."/>
            <person name="Wang H."/>
            <person name="Wang A."/>
            <person name="Jiang F."/>
            <person name="Liu H."/>
            <person name="Zhao H."/>
            <person name="Xu D."/>
            <person name="Zhang Y."/>
        </authorList>
    </citation>
    <scope>NUCLEOTIDE SEQUENCE [LARGE SCALE GENOMIC DNA]</scope>
    <source>
        <strain evidence="2">cv. Yunnan</strain>
        <tissue evidence="1">Leaves</tissue>
    </source>
</reference>
<accession>A0ACB9JJ55</accession>
<gene>
    <name evidence="1" type="ORF">L1987_13642</name>
</gene>
<protein>
    <submittedName>
        <fullName evidence="1">Uncharacterized protein</fullName>
    </submittedName>
</protein>
<keyword evidence="2" id="KW-1185">Reference proteome</keyword>
<evidence type="ECO:0000313" key="1">
    <source>
        <dbReference type="EMBL" id="KAI3819790.1"/>
    </source>
</evidence>
<dbReference type="EMBL" id="CM042021">
    <property type="protein sequence ID" value="KAI3819790.1"/>
    <property type="molecule type" value="Genomic_DNA"/>
</dbReference>
<comment type="caution">
    <text evidence="1">The sequence shown here is derived from an EMBL/GenBank/DDBJ whole genome shotgun (WGS) entry which is preliminary data.</text>
</comment>
<reference evidence="2" key="1">
    <citation type="journal article" date="2022" name="Mol. Ecol. Resour.">
        <title>The genomes of chicory, endive, great burdock and yacon provide insights into Asteraceae palaeo-polyploidization history and plant inulin production.</title>
        <authorList>
            <person name="Fan W."/>
            <person name="Wang S."/>
            <person name="Wang H."/>
            <person name="Wang A."/>
            <person name="Jiang F."/>
            <person name="Liu H."/>
            <person name="Zhao H."/>
            <person name="Xu D."/>
            <person name="Zhang Y."/>
        </authorList>
    </citation>
    <scope>NUCLEOTIDE SEQUENCE [LARGE SCALE GENOMIC DNA]</scope>
    <source>
        <strain evidence="2">cv. Yunnan</strain>
    </source>
</reference>
<proteinExistence type="predicted"/>
<evidence type="ECO:0000313" key="2">
    <source>
        <dbReference type="Proteomes" id="UP001056120"/>
    </source>
</evidence>
<dbReference type="Proteomes" id="UP001056120">
    <property type="component" value="Linkage Group LG04"/>
</dbReference>